<dbReference type="RefSeq" id="WP_311422349.1">
    <property type="nucleotide sequence ID" value="NZ_JAVREH010000006.1"/>
</dbReference>
<dbReference type="EC" id="2.-.-.-" evidence="2"/>
<keyword evidence="3" id="KW-1185">Reference proteome</keyword>
<reference evidence="3" key="1">
    <citation type="submission" date="2023-07" db="EMBL/GenBank/DDBJ databases">
        <title>30 novel species of actinomycetes from the DSMZ collection.</title>
        <authorList>
            <person name="Nouioui I."/>
        </authorList>
    </citation>
    <scope>NUCLEOTIDE SEQUENCE [LARGE SCALE GENOMIC DNA]</scope>
    <source>
        <strain evidence="3">DSM 44399</strain>
    </source>
</reference>
<dbReference type="SUPFAM" id="SSF55729">
    <property type="entry name" value="Acyl-CoA N-acyltransferases (Nat)"/>
    <property type="match status" value="1"/>
</dbReference>
<protein>
    <submittedName>
        <fullName evidence="2">GNAT family protein</fullName>
        <ecNumber evidence="2">2.-.-.-</ecNumber>
    </submittedName>
</protein>
<gene>
    <name evidence="2" type="ORF">RM423_07280</name>
</gene>
<dbReference type="Gene3D" id="3.40.630.30">
    <property type="match status" value="1"/>
</dbReference>
<dbReference type="PANTHER" id="PTHR43441:SF11">
    <property type="entry name" value="RIBOSOMAL-PROTEIN-SERINE ACETYLTRANSFERASE"/>
    <property type="match status" value="1"/>
</dbReference>
<evidence type="ECO:0000313" key="3">
    <source>
        <dbReference type="Proteomes" id="UP001183176"/>
    </source>
</evidence>
<proteinExistence type="predicted"/>
<dbReference type="CDD" id="cd04301">
    <property type="entry name" value="NAT_SF"/>
    <property type="match status" value="1"/>
</dbReference>
<keyword evidence="2" id="KW-0808">Transferase</keyword>
<dbReference type="InterPro" id="IPR051908">
    <property type="entry name" value="Ribosomal_N-acetyltransferase"/>
</dbReference>
<dbReference type="InterPro" id="IPR000182">
    <property type="entry name" value="GNAT_dom"/>
</dbReference>
<evidence type="ECO:0000259" key="1">
    <source>
        <dbReference type="PROSITE" id="PS51186"/>
    </source>
</evidence>
<dbReference type="InterPro" id="IPR016181">
    <property type="entry name" value="Acyl_CoA_acyltransferase"/>
</dbReference>
<dbReference type="GO" id="GO:0016740">
    <property type="term" value="F:transferase activity"/>
    <property type="evidence" value="ECO:0007669"/>
    <property type="project" value="UniProtKB-KW"/>
</dbReference>
<dbReference type="EMBL" id="JAVREH010000006">
    <property type="protein sequence ID" value="MDT0261196.1"/>
    <property type="molecule type" value="Genomic_DNA"/>
</dbReference>
<dbReference type="PROSITE" id="PS51186">
    <property type="entry name" value="GNAT"/>
    <property type="match status" value="1"/>
</dbReference>
<evidence type="ECO:0000313" key="2">
    <source>
        <dbReference type="EMBL" id="MDT0261196.1"/>
    </source>
</evidence>
<accession>A0ABU2J881</accession>
<organism evidence="2 3">
    <name type="scientific">Jatrophihabitans lederbergiae</name>
    <dbReference type="NCBI Taxonomy" id="3075547"/>
    <lineage>
        <taxon>Bacteria</taxon>
        <taxon>Bacillati</taxon>
        <taxon>Actinomycetota</taxon>
        <taxon>Actinomycetes</taxon>
        <taxon>Jatrophihabitantales</taxon>
        <taxon>Jatrophihabitantaceae</taxon>
        <taxon>Jatrophihabitans</taxon>
    </lineage>
</organism>
<dbReference type="Pfam" id="PF13302">
    <property type="entry name" value="Acetyltransf_3"/>
    <property type="match status" value="1"/>
</dbReference>
<dbReference type="PANTHER" id="PTHR43441">
    <property type="entry name" value="RIBOSOMAL-PROTEIN-SERINE ACETYLTRANSFERASE"/>
    <property type="match status" value="1"/>
</dbReference>
<dbReference type="Proteomes" id="UP001183176">
    <property type="component" value="Unassembled WGS sequence"/>
</dbReference>
<feature type="domain" description="N-acetyltransferase" evidence="1">
    <location>
        <begin position="14"/>
        <end position="181"/>
    </location>
</feature>
<sequence>MHLRPSYPISTARVALRPLRADDLGALLAYRSDAEVCRYLPFEPMTRQELAARLSGDLSRDEISDEGQALTLGVIERDTGRLVGDVVLFFRSREHAGGELGYVFHPEVGGRGYASEACAAVLALAFEDLGLHRVVARLDARNDASARLAARLGMRLEAHFVHNELFKGEWSDEVVFAMLADEWPDSPAHSQRAASRA</sequence>
<comment type="caution">
    <text evidence="2">The sequence shown here is derived from an EMBL/GenBank/DDBJ whole genome shotgun (WGS) entry which is preliminary data.</text>
</comment>
<name>A0ABU2J881_9ACTN</name>